<dbReference type="PANTHER" id="PTHR10157">
    <property type="entry name" value="DOPAMINE BETA HYDROXYLASE RELATED"/>
    <property type="match status" value="1"/>
</dbReference>
<feature type="signal peptide" evidence="9">
    <location>
        <begin position="1"/>
        <end position="30"/>
    </location>
</feature>
<feature type="chain" id="PRO_5033980861" evidence="9">
    <location>
        <begin position="31"/>
        <end position="713"/>
    </location>
</feature>
<dbReference type="InterPro" id="IPR045266">
    <property type="entry name" value="DOH_DOMON"/>
</dbReference>
<dbReference type="Gene3D" id="2.60.120.310">
    <property type="entry name" value="Copper type II, ascorbate-dependent monooxygenase, N-terminal domain"/>
    <property type="match status" value="1"/>
</dbReference>
<evidence type="ECO:0000256" key="3">
    <source>
        <dbReference type="ARBA" id="ARBA00022723"/>
    </source>
</evidence>
<keyword evidence="5" id="KW-0186">Copper</keyword>
<evidence type="ECO:0000313" key="11">
    <source>
        <dbReference type="Proteomes" id="UP000694846"/>
    </source>
</evidence>
<name>A0A8B8FF80_9HEMI</name>
<dbReference type="Pfam" id="PF03712">
    <property type="entry name" value="Cu2_monoox_C"/>
    <property type="match status" value="1"/>
</dbReference>
<dbReference type="OrthoDB" id="10003276at2759"/>
<dbReference type="GO" id="GO:0042420">
    <property type="term" value="P:dopamine catabolic process"/>
    <property type="evidence" value="ECO:0007669"/>
    <property type="project" value="TreeGrafter"/>
</dbReference>
<dbReference type="PRINTS" id="PR00767">
    <property type="entry name" value="DBMONOXGNASE"/>
</dbReference>
<dbReference type="FunFam" id="2.60.120.310:FF:000004">
    <property type="entry name" value="DBH-like monooxygenase protein 1"/>
    <property type="match status" value="1"/>
</dbReference>
<keyword evidence="3" id="KW-0479">Metal-binding</keyword>
<comment type="similarity">
    <text evidence="2">Belongs to the copper type II ascorbate-dependent monooxygenase family.</text>
</comment>
<dbReference type="GeneID" id="112682960"/>
<dbReference type="InterPro" id="IPR000323">
    <property type="entry name" value="Cu2_ascorb_mOase_N"/>
</dbReference>
<dbReference type="GO" id="GO:0030667">
    <property type="term" value="C:secretory granule membrane"/>
    <property type="evidence" value="ECO:0007669"/>
    <property type="project" value="TreeGrafter"/>
</dbReference>
<dbReference type="GO" id="GO:0006589">
    <property type="term" value="P:octopamine biosynthetic process"/>
    <property type="evidence" value="ECO:0007669"/>
    <property type="project" value="TreeGrafter"/>
</dbReference>
<proteinExistence type="inferred from homology"/>
<dbReference type="Proteomes" id="UP000694846">
    <property type="component" value="Unplaced"/>
</dbReference>
<evidence type="ECO:0000256" key="8">
    <source>
        <dbReference type="ARBA" id="ARBA00023180"/>
    </source>
</evidence>
<dbReference type="InterPro" id="IPR000945">
    <property type="entry name" value="DBH-like"/>
</dbReference>
<feature type="domain" description="DOMON" evidence="10">
    <location>
        <begin position="63"/>
        <end position="183"/>
    </location>
</feature>
<evidence type="ECO:0000256" key="5">
    <source>
        <dbReference type="ARBA" id="ARBA00023008"/>
    </source>
</evidence>
<keyword evidence="8" id="KW-0325">Glycoprotein</keyword>
<evidence type="ECO:0000259" key="10">
    <source>
        <dbReference type="PROSITE" id="PS50836"/>
    </source>
</evidence>
<dbReference type="InterPro" id="IPR008977">
    <property type="entry name" value="PHM/PNGase_F_dom_sf"/>
</dbReference>
<organism evidence="11 12">
    <name type="scientific">Sipha flava</name>
    <name type="common">yellow sugarcane aphid</name>
    <dbReference type="NCBI Taxonomy" id="143950"/>
    <lineage>
        <taxon>Eukaryota</taxon>
        <taxon>Metazoa</taxon>
        <taxon>Ecdysozoa</taxon>
        <taxon>Arthropoda</taxon>
        <taxon>Hexapoda</taxon>
        <taxon>Insecta</taxon>
        <taxon>Pterygota</taxon>
        <taxon>Neoptera</taxon>
        <taxon>Paraneoptera</taxon>
        <taxon>Hemiptera</taxon>
        <taxon>Sternorrhyncha</taxon>
        <taxon>Aphidomorpha</taxon>
        <taxon>Aphidoidea</taxon>
        <taxon>Aphididae</taxon>
        <taxon>Sipha</taxon>
    </lineage>
</organism>
<evidence type="ECO:0000256" key="4">
    <source>
        <dbReference type="ARBA" id="ARBA00023002"/>
    </source>
</evidence>
<dbReference type="Pfam" id="PF03351">
    <property type="entry name" value="DOMON"/>
    <property type="match status" value="1"/>
</dbReference>
<dbReference type="Pfam" id="PF01082">
    <property type="entry name" value="Cu2_monooxygen"/>
    <property type="match status" value="1"/>
</dbReference>
<dbReference type="InterPro" id="IPR005018">
    <property type="entry name" value="DOMON_domain"/>
</dbReference>
<evidence type="ECO:0000256" key="2">
    <source>
        <dbReference type="ARBA" id="ARBA00010676"/>
    </source>
</evidence>
<accession>A0A8B8FF80</accession>
<keyword evidence="7" id="KW-1015">Disulfide bond</keyword>
<dbReference type="PROSITE" id="PS50836">
    <property type="entry name" value="DOMON"/>
    <property type="match status" value="1"/>
</dbReference>
<dbReference type="CDD" id="cd09631">
    <property type="entry name" value="DOMON_DOH"/>
    <property type="match status" value="1"/>
</dbReference>
<dbReference type="FunFam" id="2.60.120.230:FF:000001">
    <property type="entry name" value="Monooxygenase, DBH-like 1"/>
    <property type="match status" value="1"/>
</dbReference>
<dbReference type="InterPro" id="IPR036939">
    <property type="entry name" value="Cu2_ascorb_mOase_N_sf"/>
</dbReference>
<dbReference type="InterPro" id="IPR028460">
    <property type="entry name" value="Tbh/DBH"/>
</dbReference>
<keyword evidence="9" id="KW-0732">Signal</keyword>
<dbReference type="GO" id="GO:0005507">
    <property type="term" value="F:copper ion binding"/>
    <property type="evidence" value="ECO:0007669"/>
    <property type="project" value="InterPro"/>
</dbReference>
<evidence type="ECO:0000256" key="9">
    <source>
        <dbReference type="SAM" id="SignalP"/>
    </source>
</evidence>
<evidence type="ECO:0000256" key="7">
    <source>
        <dbReference type="ARBA" id="ARBA00023157"/>
    </source>
</evidence>
<evidence type="ECO:0000256" key="6">
    <source>
        <dbReference type="ARBA" id="ARBA00023033"/>
    </source>
</evidence>
<protein>
    <submittedName>
        <fullName evidence="12">MOXD1 homolog 1-like</fullName>
    </submittedName>
</protein>
<dbReference type="GO" id="GO:0004500">
    <property type="term" value="F:dopamine beta-monooxygenase activity"/>
    <property type="evidence" value="ECO:0007669"/>
    <property type="project" value="InterPro"/>
</dbReference>
<gene>
    <name evidence="12" type="primary">LOC112682960</name>
</gene>
<dbReference type="RefSeq" id="XP_025409539.1">
    <property type="nucleotide sequence ID" value="XM_025553754.1"/>
</dbReference>
<dbReference type="PANTHER" id="PTHR10157:SF23">
    <property type="entry name" value="MOXD1 HOMOLOG 1"/>
    <property type="match status" value="1"/>
</dbReference>
<keyword evidence="11" id="KW-1185">Reference proteome</keyword>
<evidence type="ECO:0000256" key="1">
    <source>
        <dbReference type="ARBA" id="ARBA00001973"/>
    </source>
</evidence>
<dbReference type="SUPFAM" id="SSF49742">
    <property type="entry name" value="PHM/PNGase F"/>
    <property type="match status" value="2"/>
</dbReference>
<evidence type="ECO:0000313" key="12">
    <source>
        <dbReference type="RefSeq" id="XP_025409539.1"/>
    </source>
</evidence>
<keyword evidence="6" id="KW-0503">Monooxygenase</keyword>
<sequence>MQWSCVFSSSSSWPLCVVVCACAAVAAVVAVPVAVVSPPSFRSANLSTTALLSADRYGKTVLAGDEMAVAVQEYADCAVFRVQARTRGYVALGFVDPIAAHSVDVLLFWVDDETGVGHLLDMHGKTDTGLTPEKDVSQDYELLASSQNGSHVSAVFRRAWDTCDEHDDVVFGNDTMRMFWTTSDRDPIDRQYTDALKLGSSWKGSQSFHPRGPKFRPNTDYYKKWDVTMDNMHLKDNIDTLYWCKIFRAPKINMKNHIVGFVPLLHADTQSLIHHMILYECDGGPDSMEKYVTLKGAQCYGNAMPEDWNKCVSPVVTWAMGSDGQFLPDHIGVPIDGRDKYYMLEVHYDNPTFRKVMDNSGVRVFYTGHLRANDAGIMAVGMAVSPMHIVPPRQSTYRTVSLCDKDCTNVIFPERGIKITSVLLHAHLASRQLKLRHVRHDQEMATIAQDGRYDYNYQQARELVKEVTVYPGDELITECVYNTEDRPQLTHGGYSTKQEMCLAFVTYYPRTPLASCFSMTPVPFFFETFGVQQFLDYNMEGVEKIFLKLADSTTKKPPVHAPATHVALPAFDDAKTLDELNQAHISYLMKQPSFTIEDDNEPNLFKDLEIMEPVEFQNKTFQQHLDNLPWEDGLLTRNIENRLNNGKHMTFCRLHNDTLALMMNTYAFPNFTAYREPFNDACVALSNKFQNTALTVQSSYLLILLSTALICIH</sequence>
<keyword evidence="4" id="KW-0560">Oxidoreductase</keyword>
<dbReference type="InterPro" id="IPR024548">
    <property type="entry name" value="Cu2_monoox_C"/>
</dbReference>
<dbReference type="Gene3D" id="2.60.120.230">
    <property type="match status" value="1"/>
</dbReference>
<dbReference type="GO" id="GO:0042421">
    <property type="term" value="P:norepinephrine biosynthetic process"/>
    <property type="evidence" value="ECO:0007669"/>
    <property type="project" value="TreeGrafter"/>
</dbReference>
<comment type="cofactor">
    <cofactor evidence="1">
        <name>Cu(2+)</name>
        <dbReference type="ChEBI" id="CHEBI:29036"/>
    </cofactor>
</comment>
<reference evidence="12" key="1">
    <citation type="submission" date="2025-08" db="UniProtKB">
        <authorList>
            <consortium name="RefSeq"/>
        </authorList>
    </citation>
    <scope>IDENTIFICATION</scope>
    <source>
        <tissue evidence="12">Whole body</tissue>
    </source>
</reference>
<dbReference type="SMART" id="SM00664">
    <property type="entry name" value="DoH"/>
    <property type="match status" value="1"/>
</dbReference>
<dbReference type="GO" id="GO:0005615">
    <property type="term" value="C:extracellular space"/>
    <property type="evidence" value="ECO:0007669"/>
    <property type="project" value="TreeGrafter"/>
</dbReference>
<dbReference type="AlphaFoldDB" id="A0A8B8FF80"/>
<dbReference type="InterPro" id="IPR014784">
    <property type="entry name" value="Cu2_ascorb_mOase-like_C"/>
</dbReference>